<proteinExistence type="predicted"/>
<accession>A0A6J7FQ06</accession>
<evidence type="ECO:0000256" key="1">
    <source>
        <dbReference type="ARBA" id="ARBA00023125"/>
    </source>
</evidence>
<sequence length="195" mass="21750">MFQINSLTLSCRVVGTPEYAETRQGRGKLKLRLSQPTRVKDPSGEHQTKMMFFTALAFGTLADQMHRQITEAQDLTIFGELKHREYVDRSDQRREVYEILIESFVPGLTREQRDQQPRRTSTDAQPEPPAPSAPPAPASQRRFDPAPPAHEPAPTPTGPTFAPTYATPAKDPEPARTDHPAVAPAQQDGGLKMPW</sequence>
<protein>
    <submittedName>
        <fullName evidence="3">Unannotated protein</fullName>
    </submittedName>
</protein>
<reference evidence="3" key="1">
    <citation type="submission" date="2020-05" db="EMBL/GenBank/DDBJ databases">
        <authorList>
            <person name="Chiriac C."/>
            <person name="Salcher M."/>
            <person name="Ghai R."/>
            <person name="Kavagutti S V."/>
        </authorList>
    </citation>
    <scope>NUCLEOTIDE SEQUENCE</scope>
</reference>
<dbReference type="EMBL" id="CAFBMQ010000002">
    <property type="protein sequence ID" value="CAB4897636.1"/>
    <property type="molecule type" value="Genomic_DNA"/>
</dbReference>
<dbReference type="PROSITE" id="PS50935">
    <property type="entry name" value="SSB"/>
    <property type="match status" value="1"/>
</dbReference>
<name>A0A6J7FQ06_9ZZZZ</name>
<dbReference type="InterPro" id="IPR012340">
    <property type="entry name" value="NA-bd_OB-fold"/>
</dbReference>
<dbReference type="Pfam" id="PF00436">
    <property type="entry name" value="SSB"/>
    <property type="match status" value="1"/>
</dbReference>
<dbReference type="SUPFAM" id="SSF50249">
    <property type="entry name" value="Nucleic acid-binding proteins"/>
    <property type="match status" value="1"/>
</dbReference>
<feature type="compositionally biased region" description="Basic and acidic residues" evidence="2">
    <location>
        <begin position="170"/>
        <end position="179"/>
    </location>
</feature>
<evidence type="ECO:0000313" key="3">
    <source>
        <dbReference type="EMBL" id="CAB4897636.1"/>
    </source>
</evidence>
<dbReference type="InterPro" id="IPR000424">
    <property type="entry name" value="Primosome_PriB/ssb"/>
</dbReference>
<feature type="compositionally biased region" description="Pro residues" evidence="2">
    <location>
        <begin position="126"/>
        <end position="137"/>
    </location>
</feature>
<gene>
    <name evidence="3" type="ORF">UFOPK3609_00107</name>
</gene>
<feature type="compositionally biased region" description="Pro residues" evidence="2">
    <location>
        <begin position="145"/>
        <end position="157"/>
    </location>
</feature>
<dbReference type="GO" id="GO:0003697">
    <property type="term" value="F:single-stranded DNA binding"/>
    <property type="evidence" value="ECO:0007669"/>
    <property type="project" value="InterPro"/>
</dbReference>
<keyword evidence="1" id="KW-0238">DNA-binding</keyword>
<dbReference type="Gene3D" id="2.40.50.140">
    <property type="entry name" value="Nucleic acid-binding proteins"/>
    <property type="match status" value="1"/>
</dbReference>
<evidence type="ECO:0000256" key="2">
    <source>
        <dbReference type="SAM" id="MobiDB-lite"/>
    </source>
</evidence>
<feature type="region of interest" description="Disordered" evidence="2">
    <location>
        <begin position="107"/>
        <end position="195"/>
    </location>
</feature>
<dbReference type="AlphaFoldDB" id="A0A6J7FQ06"/>
<feature type="compositionally biased region" description="Low complexity" evidence="2">
    <location>
        <begin position="158"/>
        <end position="169"/>
    </location>
</feature>
<organism evidence="3">
    <name type="scientific">freshwater metagenome</name>
    <dbReference type="NCBI Taxonomy" id="449393"/>
    <lineage>
        <taxon>unclassified sequences</taxon>
        <taxon>metagenomes</taxon>
        <taxon>ecological metagenomes</taxon>
    </lineage>
</organism>
<feature type="compositionally biased region" description="Basic and acidic residues" evidence="2">
    <location>
        <begin position="110"/>
        <end position="121"/>
    </location>
</feature>
<dbReference type="GO" id="GO:0006260">
    <property type="term" value="P:DNA replication"/>
    <property type="evidence" value="ECO:0007669"/>
    <property type="project" value="InterPro"/>
</dbReference>